<accession>A0A4R1M6L5</accession>
<protein>
    <submittedName>
        <fullName evidence="1">Uncharacterized protein</fullName>
    </submittedName>
</protein>
<dbReference type="EMBL" id="SMGO01000001">
    <property type="protein sequence ID" value="TCK85389.1"/>
    <property type="molecule type" value="Genomic_DNA"/>
</dbReference>
<comment type="caution">
    <text evidence="1">The sequence shown here is derived from an EMBL/GenBank/DDBJ whole genome shotgun (WGS) entry which is preliminary data.</text>
</comment>
<dbReference type="InterPro" id="IPR046233">
    <property type="entry name" value="DUF6266"/>
</dbReference>
<name>A0A4R1M6L5_9SPHI</name>
<gene>
    <name evidence="1" type="ORF">C8N28_0695</name>
</gene>
<dbReference type="AlphaFoldDB" id="A0A4R1M6L5"/>
<dbReference type="Proteomes" id="UP000294616">
    <property type="component" value="Unassembled WGS sequence"/>
</dbReference>
<reference evidence="1 2" key="1">
    <citation type="submission" date="2019-03" db="EMBL/GenBank/DDBJ databases">
        <title>Genomic Encyclopedia of Archaeal and Bacterial Type Strains, Phase II (KMG-II): from individual species to whole genera.</title>
        <authorList>
            <person name="Goeker M."/>
        </authorList>
    </citation>
    <scope>NUCLEOTIDE SEQUENCE [LARGE SCALE GENOMIC DNA]</scope>
    <source>
        <strain evidence="1 2">DSM 22554</strain>
    </source>
</reference>
<dbReference type="OrthoDB" id="821958at2"/>
<keyword evidence="2" id="KW-1185">Reference proteome</keyword>
<sequence length="218" mass="24348">MARLKKGINGPISGKVGDVVGSSWNGIDYIKSLPDRKKPPTENELKNRFRFGLSQLWLRPLLVFVRAGFKGYTETFEGFSAAKSYLSRNALEGEGFETTVNPAFVKVSYGDLPLSEDIQFEKISDSELLFTWNPDRVKGAYPDDQIMLLAYNIEKEDEVNSGNAFFSLTGQFRKTGSDTLSISPDSFSPNKTYHIYAAFSAFDRSNQSDSVYLGAVEM</sequence>
<proteinExistence type="predicted"/>
<dbReference type="RefSeq" id="WP_132221548.1">
    <property type="nucleotide sequence ID" value="NZ_SMGO01000001.1"/>
</dbReference>
<organism evidence="1 2">
    <name type="scientific">Albibacterium bauzanense</name>
    <dbReference type="NCBI Taxonomy" id="653929"/>
    <lineage>
        <taxon>Bacteria</taxon>
        <taxon>Pseudomonadati</taxon>
        <taxon>Bacteroidota</taxon>
        <taxon>Sphingobacteriia</taxon>
        <taxon>Sphingobacteriales</taxon>
        <taxon>Sphingobacteriaceae</taxon>
        <taxon>Albibacterium</taxon>
    </lineage>
</organism>
<evidence type="ECO:0000313" key="1">
    <source>
        <dbReference type="EMBL" id="TCK85389.1"/>
    </source>
</evidence>
<dbReference type="Pfam" id="PF19781">
    <property type="entry name" value="DUF6266"/>
    <property type="match status" value="1"/>
</dbReference>
<evidence type="ECO:0000313" key="2">
    <source>
        <dbReference type="Proteomes" id="UP000294616"/>
    </source>
</evidence>